<comment type="caution">
    <text evidence="2">The sequence shown here is derived from an EMBL/GenBank/DDBJ whole genome shotgun (WGS) entry which is preliminary data.</text>
</comment>
<dbReference type="EMBL" id="JARJCW010000093">
    <property type="protein sequence ID" value="KAJ7195033.1"/>
    <property type="molecule type" value="Genomic_DNA"/>
</dbReference>
<dbReference type="Proteomes" id="UP001219525">
    <property type="component" value="Unassembled WGS sequence"/>
</dbReference>
<dbReference type="GO" id="GO:0005524">
    <property type="term" value="F:ATP binding"/>
    <property type="evidence" value="ECO:0007669"/>
    <property type="project" value="InterPro"/>
</dbReference>
<feature type="domain" description="Carbamoyl phosphate synthase ATP-binding" evidence="1">
    <location>
        <begin position="54"/>
        <end position="68"/>
    </location>
</feature>
<dbReference type="InterPro" id="IPR005479">
    <property type="entry name" value="CPAse_ATP-bd"/>
</dbReference>
<organism evidence="2 3">
    <name type="scientific">Mycena pura</name>
    <dbReference type="NCBI Taxonomy" id="153505"/>
    <lineage>
        <taxon>Eukaryota</taxon>
        <taxon>Fungi</taxon>
        <taxon>Dikarya</taxon>
        <taxon>Basidiomycota</taxon>
        <taxon>Agaricomycotina</taxon>
        <taxon>Agaricomycetes</taxon>
        <taxon>Agaricomycetidae</taxon>
        <taxon>Agaricales</taxon>
        <taxon>Marasmiineae</taxon>
        <taxon>Mycenaceae</taxon>
        <taxon>Mycena</taxon>
    </lineage>
</organism>
<dbReference type="Gene3D" id="3.30.1490.20">
    <property type="entry name" value="ATP-grasp fold, A domain"/>
    <property type="match status" value="1"/>
</dbReference>
<keyword evidence="3" id="KW-1185">Reference proteome</keyword>
<accession>A0AAD6UUL7</accession>
<protein>
    <recommendedName>
        <fullName evidence="1">Carbamoyl phosphate synthase ATP-binding domain-containing protein</fullName>
    </recommendedName>
</protein>
<dbReference type="InterPro" id="IPR013815">
    <property type="entry name" value="ATP_grasp_subdomain_1"/>
</dbReference>
<proteinExistence type="predicted"/>
<dbReference type="SUPFAM" id="SSF56059">
    <property type="entry name" value="Glutathione synthetase ATP-binding domain-like"/>
    <property type="match status" value="1"/>
</dbReference>
<gene>
    <name evidence="2" type="ORF">GGX14DRAFT_677371</name>
</gene>
<name>A0AAD6UUL7_9AGAR</name>
<evidence type="ECO:0000313" key="3">
    <source>
        <dbReference type="Proteomes" id="UP001219525"/>
    </source>
</evidence>
<evidence type="ECO:0000313" key="2">
    <source>
        <dbReference type="EMBL" id="KAJ7195033.1"/>
    </source>
</evidence>
<evidence type="ECO:0000259" key="1">
    <source>
        <dbReference type="PROSITE" id="PS00866"/>
    </source>
</evidence>
<dbReference type="AlphaFoldDB" id="A0AAD6UUL7"/>
<dbReference type="PROSITE" id="PS00866">
    <property type="entry name" value="CPSASE_1"/>
    <property type="match status" value="1"/>
</dbReference>
<dbReference type="Pfam" id="PF02786">
    <property type="entry name" value="CPSase_L_D2"/>
    <property type="match status" value="1"/>
</dbReference>
<sequence length="91" mass="9085">MPAVVQLVPTAPCLMPASSHPRKTGKHLAQDVAAEAVGPVSQAAALQVAARIGYSLMLKASAGGGGTGMAVCGDEHALPDGFTVYSVEAAR</sequence>
<reference evidence="2" key="1">
    <citation type="submission" date="2023-03" db="EMBL/GenBank/DDBJ databases">
        <title>Massive genome expansion in bonnet fungi (Mycena s.s.) driven by repeated elements and novel gene families across ecological guilds.</title>
        <authorList>
            <consortium name="Lawrence Berkeley National Laboratory"/>
            <person name="Harder C.B."/>
            <person name="Miyauchi S."/>
            <person name="Viragh M."/>
            <person name="Kuo A."/>
            <person name="Thoen E."/>
            <person name="Andreopoulos B."/>
            <person name="Lu D."/>
            <person name="Skrede I."/>
            <person name="Drula E."/>
            <person name="Henrissat B."/>
            <person name="Morin E."/>
            <person name="Kohler A."/>
            <person name="Barry K."/>
            <person name="LaButti K."/>
            <person name="Morin E."/>
            <person name="Salamov A."/>
            <person name="Lipzen A."/>
            <person name="Mereny Z."/>
            <person name="Hegedus B."/>
            <person name="Baldrian P."/>
            <person name="Stursova M."/>
            <person name="Weitz H."/>
            <person name="Taylor A."/>
            <person name="Grigoriev I.V."/>
            <person name="Nagy L.G."/>
            <person name="Martin F."/>
            <person name="Kauserud H."/>
        </authorList>
    </citation>
    <scope>NUCLEOTIDE SEQUENCE</scope>
    <source>
        <strain evidence="2">9144</strain>
    </source>
</reference>